<dbReference type="PANTHER" id="PTHR43199">
    <property type="entry name" value="GLUTATHIONE HYDROLASE"/>
    <property type="match status" value="1"/>
</dbReference>
<dbReference type="Proteomes" id="UP001156682">
    <property type="component" value="Unassembled WGS sequence"/>
</dbReference>
<evidence type="ECO:0000256" key="6">
    <source>
        <dbReference type="ARBA" id="ARBA00023145"/>
    </source>
</evidence>
<dbReference type="NCBIfam" id="TIGR00066">
    <property type="entry name" value="g_glut_trans"/>
    <property type="match status" value="1"/>
</dbReference>
<dbReference type="Gene3D" id="3.60.20.40">
    <property type="match status" value="1"/>
</dbReference>
<evidence type="ECO:0000256" key="2">
    <source>
        <dbReference type="ARBA" id="ARBA00001089"/>
    </source>
</evidence>
<dbReference type="EC" id="3.4.19.13" evidence="9"/>
<protein>
    <recommendedName>
        <fullName evidence="9">Glutathione hydrolase proenzyme</fullName>
        <ecNumber evidence="9">2.3.2.2</ecNumber>
        <ecNumber evidence="9">3.4.19.13</ecNumber>
    </recommendedName>
    <component>
        <recommendedName>
            <fullName evidence="9">Glutathione hydrolase large chain</fullName>
        </recommendedName>
    </component>
    <component>
        <recommendedName>
            <fullName evidence="9">Glutathione hydrolase small chain</fullName>
        </recommendedName>
    </component>
</protein>
<feature type="signal peptide" evidence="11">
    <location>
        <begin position="1"/>
        <end position="22"/>
    </location>
</feature>
<evidence type="ECO:0000256" key="10">
    <source>
        <dbReference type="SAM" id="MobiDB-lite"/>
    </source>
</evidence>
<comment type="catalytic activity">
    <reaction evidence="1 9">
        <text>an S-substituted glutathione + H2O = an S-substituted L-cysteinylglycine + L-glutamate</text>
        <dbReference type="Rhea" id="RHEA:59468"/>
        <dbReference type="ChEBI" id="CHEBI:15377"/>
        <dbReference type="ChEBI" id="CHEBI:29985"/>
        <dbReference type="ChEBI" id="CHEBI:90779"/>
        <dbReference type="ChEBI" id="CHEBI:143103"/>
        <dbReference type="EC" id="3.4.19.13"/>
    </reaction>
</comment>
<evidence type="ECO:0000256" key="9">
    <source>
        <dbReference type="RuleBase" id="RU368036"/>
    </source>
</evidence>
<evidence type="ECO:0000256" key="11">
    <source>
        <dbReference type="SAM" id="SignalP"/>
    </source>
</evidence>
<keyword evidence="6 9" id="KW-0865">Zymogen</keyword>
<dbReference type="Pfam" id="PF01019">
    <property type="entry name" value="G_glu_transpept"/>
    <property type="match status" value="1"/>
</dbReference>
<dbReference type="InterPro" id="IPR000101">
    <property type="entry name" value="GGT_peptidase"/>
</dbReference>
<comment type="catalytic activity">
    <reaction evidence="8 9">
        <text>an N-terminal (5-L-glutamyl)-[peptide] + an alpha-amino acid = 5-L-glutamyl amino acid + an N-terminal L-alpha-aminoacyl-[peptide]</text>
        <dbReference type="Rhea" id="RHEA:23904"/>
        <dbReference type="Rhea" id="RHEA-COMP:9780"/>
        <dbReference type="Rhea" id="RHEA-COMP:9795"/>
        <dbReference type="ChEBI" id="CHEBI:77644"/>
        <dbReference type="ChEBI" id="CHEBI:78597"/>
        <dbReference type="ChEBI" id="CHEBI:78599"/>
        <dbReference type="ChEBI" id="CHEBI:78608"/>
        <dbReference type="EC" id="2.3.2.2"/>
    </reaction>
</comment>
<comment type="subunit">
    <text evidence="9">This enzyme consists of two polypeptide chains, which are synthesized in precursor form from a single polypeptide.</text>
</comment>
<evidence type="ECO:0000256" key="1">
    <source>
        <dbReference type="ARBA" id="ARBA00001049"/>
    </source>
</evidence>
<dbReference type="PANTHER" id="PTHR43199:SF1">
    <property type="entry name" value="GLUTATHIONE HYDROLASE PROENZYME"/>
    <property type="match status" value="1"/>
</dbReference>
<evidence type="ECO:0000256" key="5">
    <source>
        <dbReference type="ARBA" id="ARBA00022801"/>
    </source>
</evidence>
<gene>
    <name evidence="12" type="primary">ggt</name>
    <name evidence="12" type="ORF">GCM10007878_26120</name>
</gene>
<keyword evidence="7 9" id="KW-0012">Acyltransferase</keyword>
<dbReference type="InterPro" id="IPR043138">
    <property type="entry name" value="GGT_lsub"/>
</dbReference>
<keyword evidence="5 9" id="KW-0378">Hydrolase</keyword>
<dbReference type="PRINTS" id="PR01210">
    <property type="entry name" value="GGTRANSPTASE"/>
</dbReference>
<dbReference type="InterPro" id="IPR029055">
    <property type="entry name" value="Ntn_hydrolases_N"/>
</dbReference>
<feature type="region of interest" description="Disordered" evidence="10">
    <location>
        <begin position="25"/>
        <end position="55"/>
    </location>
</feature>
<evidence type="ECO:0000313" key="13">
    <source>
        <dbReference type="Proteomes" id="UP001156682"/>
    </source>
</evidence>
<evidence type="ECO:0000313" key="12">
    <source>
        <dbReference type="EMBL" id="GLR65173.1"/>
    </source>
</evidence>
<dbReference type="RefSeq" id="WP_051610523.1">
    <property type="nucleotide sequence ID" value="NZ_BSOR01000078.1"/>
</dbReference>
<keyword evidence="13" id="KW-1185">Reference proteome</keyword>
<comment type="PTM">
    <text evidence="9">Cleaved by autocatalysis into a large and a small subunit.</text>
</comment>
<keyword evidence="11" id="KW-0732">Signal</keyword>
<evidence type="ECO:0000256" key="7">
    <source>
        <dbReference type="ARBA" id="ARBA00023315"/>
    </source>
</evidence>
<dbReference type="SUPFAM" id="SSF56235">
    <property type="entry name" value="N-terminal nucleophile aminohydrolases (Ntn hydrolases)"/>
    <property type="match status" value="1"/>
</dbReference>
<dbReference type="PROSITE" id="PS51257">
    <property type="entry name" value="PROKAR_LIPOPROTEIN"/>
    <property type="match status" value="1"/>
</dbReference>
<comment type="caution">
    <text evidence="12">The sequence shown here is derived from an EMBL/GenBank/DDBJ whole genome shotgun (WGS) entry which is preliminary data.</text>
</comment>
<comment type="pathway">
    <text evidence="9">Sulfur metabolism; glutathione metabolism.</text>
</comment>
<feature type="chain" id="PRO_5047479937" description="Glutathione hydrolase proenzyme" evidence="11">
    <location>
        <begin position="23"/>
        <end position="616"/>
    </location>
</feature>
<feature type="compositionally biased region" description="Basic and acidic residues" evidence="10">
    <location>
        <begin position="27"/>
        <end position="36"/>
    </location>
</feature>
<keyword evidence="4 9" id="KW-0808">Transferase</keyword>
<dbReference type="InterPro" id="IPR043137">
    <property type="entry name" value="GGT_ssub_C"/>
</dbReference>
<comment type="catalytic activity">
    <reaction evidence="2 9">
        <text>glutathione + H2O = L-cysteinylglycine + L-glutamate</text>
        <dbReference type="Rhea" id="RHEA:28807"/>
        <dbReference type="ChEBI" id="CHEBI:15377"/>
        <dbReference type="ChEBI" id="CHEBI:29985"/>
        <dbReference type="ChEBI" id="CHEBI:57925"/>
        <dbReference type="ChEBI" id="CHEBI:61694"/>
        <dbReference type="EC" id="3.4.19.13"/>
    </reaction>
</comment>
<dbReference type="EC" id="2.3.2.2" evidence="9"/>
<proteinExistence type="inferred from homology"/>
<comment type="similarity">
    <text evidence="3 9">Belongs to the gamma-glutamyltransferase family.</text>
</comment>
<evidence type="ECO:0000256" key="3">
    <source>
        <dbReference type="ARBA" id="ARBA00009381"/>
    </source>
</evidence>
<evidence type="ECO:0000256" key="8">
    <source>
        <dbReference type="ARBA" id="ARBA00047417"/>
    </source>
</evidence>
<organism evidence="12 13">
    <name type="scientific">Marinospirillum insulare</name>
    <dbReference type="NCBI Taxonomy" id="217169"/>
    <lineage>
        <taxon>Bacteria</taxon>
        <taxon>Pseudomonadati</taxon>
        <taxon>Pseudomonadota</taxon>
        <taxon>Gammaproteobacteria</taxon>
        <taxon>Oceanospirillales</taxon>
        <taxon>Oceanospirillaceae</taxon>
        <taxon>Marinospirillum</taxon>
    </lineage>
</organism>
<keyword evidence="9" id="KW-0317">Glutathione biosynthesis</keyword>
<evidence type="ECO:0000256" key="4">
    <source>
        <dbReference type="ARBA" id="ARBA00022679"/>
    </source>
</evidence>
<dbReference type="InterPro" id="IPR051792">
    <property type="entry name" value="GGT_bact"/>
</dbReference>
<reference evidence="13" key="1">
    <citation type="journal article" date="2019" name="Int. J. Syst. Evol. Microbiol.">
        <title>The Global Catalogue of Microorganisms (GCM) 10K type strain sequencing project: providing services to taxonomists for standard genome sequencing and annotation.</title>
        <authorList>
            <consortium name="The Broad Institute Genomics Platform"/>
            <consortium name="The Broad Institute Genome Sequencing Center for Infectious Disease"/>
            <person name="Wu L."/>
            <person name="Ma J."/>
        </authorList>
    </citation>
    <scope>NUCLEOTIDE SEQUENCE [LARGE SCALE GENOMIC DNA]</scope>
    <source>
        <strain evidence="13">NBRC 100033</strain>
    </source>
</reference>
<accession>A0ABQ6A196</accession>
<name>A0ABQ6A196_9GAMM</name>
<sequence length="616" mass="65487">MFRTARCLFLPLAAVLFLTACGSESSDTAKTDKQRTVVETSKAEQQPEEQQPEIASGLQARSGWTYSKQAVAAANPLAAEVGQSVLAVGGNALDAAIAVQLVLNLVEPQSSGIGGGAFLLSWKNGELIAWDGRETAPAAVTPDLFLDEQGEPLPFMTAVTSGKSVGVPGLLKMLQAAHQTQGKLPWKDLFEPAILLAKEGFAISPRLHLLLDQDPELRNNPAARAYYYQPDGSALPVGHQLKNPAMAAILTQIANEGADAFYHGSLAKNIVAAVNQAQLPGQLQVSDLANYTPLAREALCGPWQAYRVCGFPPPSSGQLAIMQVLGMLEQLESPASTSQETFYTAEGLHQYLAASNLAFADRALYVADPEFVEAPANNWLSLMNPDYLLKRTKDIGDSYQGPAKAGQPKEFKSSYALQPEQPEYGTSHISVIDADGNGIAMTSSIEQAFGSRILVDGGTGLAGGFFLNNQLTDFAFQPKNKQGKLVANRVEAGKRPRSSMSPTLVFSAPADELVASLGSPGGAAIIHFTAKTLLASLGWQLAPQEAIELPNLATFNSGINLLEPQGFSAAMQEGLEKRGYSLQERDLTSGIQMLLVTPQGILGGADPRREGWVAGE</sequence>
<dbReference type="Gene3D" id="1.10.246.130">
    <property type="match status" value="1"/>
</dbReference>
<dbReference type="EMBL" id="BSOR01000078">
    <property type="protein sequence ID" value="GLR65173.1"/>
    <property type="molecule type" value="Genomic_DNA"/>
</dbReference>